<sequence length="597" mass="65767">MMLRSKPLAFPSTPLQGRPSAESSTTGGVTSAPPVSQLHVAGLQWAIDQSPRMLSQRRAIQAAFGVVQARGAGGVKIGFQFETGDDELFEEGKALILKCWAAARNDRHTRKTDWLSKNMTSLSGMDSQKVPDYAEHLEQMEEEAELFEKNLQAPLIYDKDSKKISYKREPPEEPLWIATLLVGAEAFSKVDEADQADAVEDKESEAESKVEDEAEADAEPPVRKPLREIHKKVGREDQRSENEAKEYIKDQLGAYTRRYAYVEKNFFQMMDFFKTELMTGRFQQALAAGGGKPEASTRSPKADKILPKVKPATLSRYQIAVAHQYMGSSSEQRGVSLTSTAKPGATVGNEGKNFREGDGFRLKVDLALVPPEILLINHYSNEGMLGVNLDAVGIDRRKIKNTTTRRAGTSNSTGAKAKNRAYPYGASVTKNRELFLERLRPEWVVAIEHHPGGGYGSAVVAPQPIQSLKDFQDLGATYSKYWAAFDAELKHDPVEDDPVAKKGQSSAKIMMEGYEAGEVALGTDPPLTALEAHGRLKAHDTDAKKAQHLNTSDGAVRRQRGYSQWQVGYVRALCGLAKFSSSAEYAEAMAKAYNETT</sequence>
<dbReference type="EMBL" id="JACHXO010000002">
    <property type="protein sequence ID" value="MBB3194143.1"/>
    <property type="molecule type" value="Genomic_DNA"/>
</dbReference>
<feature type="compositionally biased region" description="Basic and acidic residues" evidence="1">
    <location>
        <begin position="199"/>
        <end position="211"/>
    </location>
</feature>
<evidence type="ECO:0000313" key="2">
    <source>
        <dbReference type="EMBL" id="MBB3194143.1"/>
    </source>
</evidence>
<feature type="region of interest" description="Disordered" evidence="1">
    <location>
        <begin position="1"/>
        <end position="33"/>
    </location>
</feature>
<comment type="caution">
    <text evidence="2">The sequence shown here is derived from an EMBL/GenBank/DDBJ whole genome shotgun (WGS) entry which is preliminary data.</text>
</comment>
<name>A0ABR6GSM3_9BURK</name>
<dbReference type="RefSeq" id="WP_184294360.1">
    <property type="nucleotide sequence ID" value="NZ_JACHXO010000002.1"/>
</dbReference>
<evidence type="ECO:0000256" key="1">
    <source>
        <dbReference type="SAM" id="MobiDB-lite"/>
    </source>
</evidence>
<proteinExistence type="predicted"/>
<keyword evidence="3" id="KW-1185">Reference proteome</keyword>
<feature type="region of interest" description="Disordered" evidence="1">
    <location>
        <begin position="192"/>
        <end position="244"/>
    </location>
</feature>
<reference evidence="2 3" key="1">
    <citation type="submission" date="2020-08" db="EMBL/GenBank/DDBJ databases">
        <title>Genomic Encyclopedia of Type Strains, Phase III (KMG-III): the genomes of soil and plant-associated and newly described type strains.</title>
        <authorList>
            <person name="Whitman W."/>
        </authorList>
    </citation>
    <scope>NUCLEOTIDE SEQUENCE [LARGE SCALE GENOMIC DNA]</scope>
    <source>
        <strain evidence="2 3">CECT 7247</strain>
    </source>
</reference>
<organism evidence="2 3">
    <name type="scientific">Roseateles terrae</name>
    <dbReference type="NCBI Taxonomy" id="431060"/>
    <lineage>
        <taxon>Bacteria</taxon>
        <taxon>Pseudomonadati</taxon>
        <taxon>Pseudomonadota</taxon>
        <taxon>Betaproteobacteria</taxon>
        <taxon>Burkholderiales</taxon>
        <taxon>Sphaerotilaceae</taxon>
        <taxon>Roseateles</taxon>
    </lineage>
</organism>
<feature type="compositionally biased region" description="Basic and acidic residues" evidence="1">
    <location>
        <begin position="234"/>
        <end position="244"/>
    </location>
</feature>
<evidence type="ECO:0000313" key="3">
    <source>
        <dbReference type="Proteomes" id="UP000574369"/>
    </source>
</evidence>
<protein>
    <submittedName>
        <fullName evidence="2">Uncharacterized protein</fullName>
    </submittedName>
</protein>
<accession>A0ABR6GSM3</accession>
<dbReference type="Proteomes" id="UP000574369">
    <property type="component" value="Unassembled WGS sequence"/>
</dbReference>
<gene>
    <name evidence="2" type="ORF">FHS28_001528</name>
</gene>